<dbReference type="CDD" id="cd05687">
    <property type="entry name" value="S1_RPS1_repeat_ec1_hs1"/>
    <property type="match status" value="1"/>
</dbReference>
<evidence type="ECO:0000313" key="7">
    <source>
        <dbReference type="Proteomes" id="UP000189761"/>
    </source>
</evidence>
<keyword evidence="3" id="KW-0687">Ribonucleoprotein</keyword>
<dbReference type="InterPro" id="IPR012340">
    <property type="entry name" value="NA-bd_OB-fold"/>
</dbReference>
<dbReference type="NCBIfam" id="NF005208">
    <property type="entry name" value="PRK06676.1"/>
    <property type="match status" value="1"/>
</dbReference>
<dbReference type="Pfam" id="PF00575">
    <property type="entry name" value="S1"/>
    <property type="match status" value="4"/>
</dbReference>
<protein>
    <submittedName>
        <fullName evidence="6">30S ribosomal protein S1</fullName>
    </submittedName>
</protein>
<dbReference type="GO" id="GO:0003735">
    <property type="term" value="F:structural constituent of ribosome"/>
    <property type="evidence" value="ECO:0007669"/>
    <property type="project" value="TreeGrafter"/>
</dbReference>
<dbReference type="PRINTS" id="PR00681">
    <property type="entry name" value="RIBOSOMALS1"/>
</dbReference>
<dbReference type="Gene3D" id="2.40.50.140">
    <property type="entry name" value="Nucleic acid-binding proteins"/>
    <property type="match status" value="4"/>
</dbReference>
<keyword evidence="2 6" id="KW-0689">Ribosomal protein</keyword>
<dbReference type="GO" id="GO:0003729">
    <property type="term" value="F:mRNA binding"/>
    <property type="evidence" value="ECO:0007669"/>
    <property type="project" value="TreeGrafter"/>
</dbReference>
<dbReference type="InterPro" id="IPR003029">
    <property type="entry name" value="S1_domain"/>
</dbReference>
<keyword evidence="7" id="KW-1185">Reference proteome</keyword>
<dbReference type="CDD" id="cd04465">
    <property type="entry name" value="S1_RPS1_repeat_ec2_hs2"/>
    <property type="match status" value="1"/>
</dbReference>
<evidence type="ECO:0000256" key="2">
    <source>
        <dbReference type="ARBA" id="ARBA00022980"/>
    </source>
</evidence>
<dbReference type="EMBL" id="JAROYP010000002">
    <property type="protein sequence ID" value="MDH5159955.1"/>
    <property type="molecule type" value="Genomic_DNA"/>
</dbReference>
<organism evidence="6 7">
    <name type="scientific">Heyndrickxia oleronia</name>
    <dbReference type="NCBI Taxonomy" id="38875"/>
    <lineage>
        <taxon>Bacteria</taxon>
        <taxon>Bacillati</taxon>
        <taxon>Bacillota</taxon>
        <taxon>Bacilli</taxon>
        <taxon>Bacillales</taxon>
        <taxon>Bacillaceae</taxon>
        <taxon>Heyndrickxia</taxon>
    </lineage>
</organism>
<dbReference type="FunFam" id="2.40.50.140:FF:000051">
    <property type="entry name" value="RNA-binding transcriptional accessory protein"/>
    <property type="match status" value="2"/>
</dbReference>
<gene>
    <name evidence="5" type="primary">rpsA</name>
    <name evidence="6" type="ORF">BWZ43_17480</name>
    <name evidence="5" type="ORF">P5X88_03345</name>
</gene>
<dbReference type="Proteomes" id="UP001159179">
    <property type="component" value="Unassembled WGS sequence"/>
</dbReference>
<dbReference type="SMART" id="SM00316">
    <property type="entry name" value="S1"/>
    <property type="match status" value="4"/>
</dbReference>
<dbReference type="InterPro" id="IPR035104">
    <property type="entry name" value="Ribosomal_protein_S1-like"/>
</dbReference>
<comment type="similarity">
    <text evidence="1">Belongs to the bacterial ribosomal protein bS1 family.</text>
</comment>
<feature type="domain" description="S1 motif" evidence="4">
    <location>
        <begin position="188"/>
        <end position="256"/>
    </location>
</feature>
<dbReference type="GO" id="GO:0022627">
    <property type="term" value="C:cytosolic small ribosomal subunit"/>
    <property type="evidence" value="ECO:0007669"/>
    <property type="project" value="TreeGrafter"/>
</dbReference>
<feature type="domain" description="S1 motif" evidence="4">
    <location>
        <begin position="16"/>
        <end position="84"/>
    </location>
</feature>
<evidence type="ECO:0000313" key="5">
    <source>
        <dbReference type="EMBL" id="MDH5159955.1"/>
    </source>
</evidence>
<evidence type="ECO:0000256" key="3">
    <source>
        <dbReference type="ARBA" id="ARBA00023274"/>
    </source>
</evidence>
<evidence type="ECO:0000313" key="6">
    <source>
        <dbReference type="EMBL" id="OOP67106.1"/>
    </source>
</evidence>
<accession>A0A8E2I5I8</accession>
<dbReference type="SUPFAM" id="SSF50249">
    <property type="entry name" value="Nucleic acid-binding proteins"/>
    <property type="match status" value="4"/>
</dbReference>
<feature type="domain" description="S1 motif" evidence="4">
    <location>
        <begin position="273"/>
        <end position="342"/>
    </location>
</feature>
<dbReference type="RefSeq" id="WP_071976100.1">
    <property type="nucleotide sequence ID" value="NZ_CP065424.1"/>
</dbReference>
<dbReference type="EMBL" id="MTLA01000229">
    <property type="protein sequence ID" value="OOP67106.1"/>
    <property type="molecule type" value="Genomic_DNA"/>
</dbReference>
<dbReference type="AlphaFoldDB" id="A0A8E2I5I8"/>
<dbReference type="Proteomes" id="UP000189761">
    <property type="component" value="Unassembled WGS sequence"/>
</dbReference>
<dbReference type="GO" id="GO:0006412">
    <property type="term" value="P:translation"/>
    <property type="evidence" value="ECO:0007669"/>
    <property type="project" value="TreeGrafter"/>
</dbReference>
<feature type="domain" description="S1 motif" evidence="4">
    <location>
        <begin position="102"/>
        <end position="167"/>
    </location>
</feature>
<dbReference type="CDD" id="cd05688">
    <property type="entry name" value="S1_RPS1_repeat_ec3"/>
    <property type="match status" value="1"/>
</dbReference>
<evidence type="ECO:0000256" key="1">
    <source>
        <dbReference type="ARBA" id="ARBA00006767"/>
    </source>
</evidence>
<dbReference type="InterPro" id="IPR050437">
    <property type="entry name" value="Ribos_protein_bS1-like"/>
</dbReference>
<evidence type="ECO:0000259" key="4">
    <source>
        <dbReference type="PROSITE" id="PS50126"/>
    </source>
</evidence>
<proteinExistence type="inferred from homology"/>
<dbReference type="PROSITE" id="PS50126">
    <property type="entry name" value="S1"/>
    <property type="match status" value="4"/>
</dbReference>
<reference evidence="5" key="2">
    <citation type="submission" date="2023-03" db="EMBL/GenBank/DDBJ databases">
        <title>Bacterial isolates from washroom surfaces on a university campus.</title>
        <authorList>
            <person name="Holman D.B."/>
            <person name="Gzyl K.E."/>
            <person name="Taheri A.E."/>
        </authorList>
    </citation>
    <scope>NUCLEOTIDE SEQUENCE</scope>
    <source>
        <strain evidence="5">RD03</strain>
    </source>
</reference>
<dbReference type="PANTHER" id="PTHR10724">
    <property type="entry name" value="30S RIBOSOMAL PROTEIN S1"/>
    <property type="match status" value="1"/>
</dbReference>
<dbReference type="PANTHER" id="PTHR10724:SF7">
    <property type="entry name" value="SMALL RIBOSOMAL SUBUNIT PROTEIN BS1C"/>
    <property type="match status" value="1"/>
</dbReference>
<name>A0A8E2I5I8_9BACI</name>
<comment type="caution">
    <text evidence="6">The sequence shown here is derived from an EMBL/GenBank/DDBJ whole genome shotgun (WGS) entry which is preliminary data.</text>
</comment>
<sequence length="378" mass="42308">MTDDMNQVEVKTFLENDRVKGTVTKVEEKQVLVAIEGSKIDGIIPISELSSLHVEQASDVVKEGDVLDLIVTKVEEEALVVSKRKVDAEIAWQEMQRRFENNEIFEATISDVVKGGLVVDLGIRGFVPASLVEDHYVEDFSDYKGKQLTFKIVELDRDKSRIILSHRAVIESEKLEKKKQALHHIQAGQILEGKVQRITDFGAFVDIGGVDGLVHISQLSHEHVEKPSDVIEEGQLVKVKVLSVDHDNERISLSIKETQPGPWADIEEKAPKGTVLTGKVKRLVSFGAFVEVFPGVEGLVHISQISHKHINTPHEVLKEGQEVQVKVLDVNTQDSRLSLSIKDLEEREEEVVDYELPEETKGFQLGEVIGDKLKDLNK</sequence>
<reference evidence="6 7" key="1">
    <citation type="submission" date="2017-01" db="EMBL/GenBank/DDBJ databases">
        <title>Draft genome sequence of Bacillus oleronius.</title>
        <authorList>
            <person name="Allam M."/>
        </authorList>
    </citation>
    <scope>NUCLEOTIDE SEQUENCE [LARGE SCALE GENOMIC DNA]</scope>
    <source>
        <strain evidence="6 7">DSM 9356</strain>
    </source>
</reference>